<evidence type="ECO:0000256" key="1">
    <source>
        <dbReference type="SAM" id="MobiDB-lite"/>
    </source>
</evidence>
<name>A0AAD1ZVA3_9LAMI</name>
<protein>
    <submittedName>
        <fullName evidence="2">Uncharacterized protein</fullName>
    </submittedName>
</protein>
<feature type="compositionally biased region" description="Polar residues" evidence="1">
    <location>
        <begin position="207"/>
        <end position="225"/>
    </location>
</feature>
<dbReference type="Proteomes" id="UP000834106">
    <property type="component" value="Chromosome 14"/>
</dbReference>
<feature type="region of interest" description="Disordered" evidence="1">
    <location>
        <begin position="1170"/>
        <end position="1217"/>
    </location>
</feature>
<feature type="region of interest" description="Disordered" evidence="1">
    <location>
        <begin position="611"/>
        <end position="634"/>
    </location>
</feature>
<feature type="compositionally biased region" description="Polar residues" evidence="1">
    <location>
        <begin position="389"/>
        <end position="403"/>
    </location>
</feature>
<reference evidence="2" key="1">
    <citation type="submission" date="2023-05" db="EMBL/GenBank/DDBJ databases">
        <authorList>
            <person name="Huff M."/>
        </authorList>
    </citation>
    <scope>NUCLEOTIDE SEQUENCE</scope>
</reference>
<feature type="compositionally biased region" description="Basic and acidic residues" evidence="1">
    <location>
        <begin position="612"/>
        <end position="622"/>
    </location>
</feature>
<evidence type="ECO:0000313" key="3">
    <source>
        <dbReference type="Proteomes" id="UP000834106"/>
    </source>
</evidence>
<dbReference type="PANTHER" id="PTHR33737">
    <property type="entry name" value="OS05G0121800 PROTEIN"/>
    <property type="match status" value="1"/>
</dbReference>
<feature type="region of interest" description="Disordered" evidence="1">
    <location>
        <begin position="318"/>
        <end position="342"/>
    </location>
</feature>
<feature type="region of interest" description="Disordered" evidence="1">
    <location>
        <begin position="377"/>
        <end position="403"/>
    </location>
</feature>
<sequence length="1217" mass="133845">MRSDLKNRSANSTRASPAITKRLKIVEDLANPCSSSSRGSCFKENVNINNSDPTKLSAEPLPMKRKKKGGGYNLRKSLAWDRAFFTEEGVLDPIELSTISGTSCGERLFAIDEEISSASCYTMESADTPAIENDLMKEPPNEALHKYGSDCLSPKPNSSAFNDVISTSIVSFLLSTSNITVAKSASNALKLLKVPVPKSGPRANYLKHNQVTEPVVSVQRNIGSKRSSKSQKNTDDTSKAGTLRPSRHSKGNSISQENSLQKGQISIDKSPLLVEKPNNCGSKMISDNMVPFNPGHSFESRDEPTTISISVAQNACISGGNLHPSRNQAPRPSGLRMPSPSLSFFSQPKTSGSCRLSWRNTDSNVCGIQKLEDLRSHNTLRKSPKLANGTETSTSNSNRLISSRSECSAPFEVRAISRGIIESNVEENPTQKVGTKVLFDANSSEPKGNNIDVNGQLQDVLKQIEIEKVIPREDIEFQKNDKEVPLQSTSCEKVTDDIKLKSTILGSPGNCVSCMSGWGNSNLVSPHDHLMLGTSGSDTKAAANEPHEEPKICKFSVSKHDIRSETRPGEVNDHRWKNSLIVGNNLVETCMQDFHEPPREQTDQLKFSLGKTDPDLTGDKHILKTNGRGNEPAKTSEEYGSWYVGNVDYEALESIMKSPCSASKNEHKDLSVEATTADARTYNSLVGKAQLQAPEDILTIESSKNDINHILVVGASNKQSGKASELQDIHQEVELDSQNNYILRTSDWLLPEKQACCIESLQEKLTETLPVVAMAGKDGNQFFDVYMESTQAPAAVHDDDLNIDEMTNQPLIRDKQFNFIENIQSSESRNILIDLTSSYDGVLAAEANYLELNSSPDEVTKSFVGGDGRFPDDNDMWNMGMNELKADLLLEEPASKQLSNSPHQETQTIEMNYNSLFSRSMMFEESQQIIIERTTDSRPMLDCYHENNLRTSALLVKEGGFGVDKETTVSRKEDLMVQSYDKALNEFCVKLTSTDPSQYIRDADCDEQSGHLKLPNPVVFENLFLSNDGLPLKNHSQSVKCILSDDYDQTTVLDSMVDSVSKPSDPHGGKIRSSVNVQKPTLMHKTCRDADEIVGQSCVHDQKEIEGSRDSSTSVIEESAEDKAAFASINKFGDGLKKKSRAFVPPQNAVPFSDEWLAAIEAAGEDILTMKSGSVQHSPPDKSLPEPNPWSPVKRKTNQIGPFDCTKFTNISPSNSS</sequence>
<accession>A0AAD1ZVA3</accession>
<evidence type="ECO:0000313" key="2">
    <source>
        <dbReference type="EMBL" id="CAI9776420.1"/>
    </source>
</evidence>
<proteinExistence type="predicted"/>
<keyword evidence="3" id="KW-1185">Reference proteome</keyword>
<dbReference type="AlphaFoldDB" id="A0AAD1ZVA3"/>
<gene>
    <name evidence="2" type="ORF">FPE_LOCUS23850</name>
</gene>
<feature type="region of interest" description="Disordered" evidence="1">
    <location>
        <begin position="200"/>
        <end position="273"/>
    </location>
</feature>
<dbReference type="PANTHER" id="PTHR33737:SF19">
    <property type="entry name" value="BNAA10G12980D PROTEIN"/>
    <property type="match status" value="1"/>
</dbReference>
<dbReference type="InterPro" id="IPR045882">
    <property type="entry name" value="GPT1/2"/>
</dbReference>
<dbReference type="EMBL" id="OU503049">
    <property type="protein sequence ID" value="CAI9776420.1"/>
    <property type="molecule type" value="Genomic_DNA"/>
</dbReference>
<feature type="compositionally biased region" description="Polar residues" evidence="1">
    <location>
        <begin position="251"/>
        <end position="264"/>
    </location>
</feature>
<organism evidence="2 3">
    <name type="scientific">Fraxinus pennsylvanica</name>
    <dbReference type="NCBI Taxonomy" id="56036"/>
    <lineage>
        <taxon>Eukaryota</taxon>
        <taxon>Viridiplantae</taxon>
        <taxon>Streptophyta</taxon>
        <taxon>Embryophyta</taxon>
        <taxon>Tracheophyta</taxon>
        <taxon>Spermatophyta</taxon>
        <taxon>Magnoliopsida</taxon>
        <taxon>eudicotyledons</taxon>
        <taxon>Gunneridae</taxon>
        <taxon>Pentapetalae</taxon>
        <taxon>asterids</taxon>
        <taxon>lamiids</taxon>
        <taxon>Lamiales</taxon>
        <taxon>Oleaceae</taxon>
        <taxon>Oleeae</taxon>
        <taxon>Fraxinus</taxon>
    </lineage>
</organism>
<dbReference type="GO" id="GO:0008017">
    <property type="term" value="F:microtubule binding"/>
    <property type="evidence" value="ECO:0007669"/>
    <property type="project" value="InterPro"/>
</dbReference>
<feature type="compositionally biased region" description="Polar residues" evidence="1">
    <location>
        <begin position="1207"/>
        <end position="1217"/>
    </location>
</feature>